<dbReference type="PANTHER" id="PTHR11802">
    <property type="entry name" value="SERINE PROTEASE FAMILY S10 SERINE CARBOXYPEPTIDASE"/>
    <property type="match status" value="1"/>
</dbReference>
<reference evidence="8" key="1">
    <citation type="submission" date="2023-10" db="EMBL/GenBank/DDBJ databases">
        <authorList>
            <person name="Noh H."/>
        </authorList>
    </citation>
    <scope>NUCLEOTIDE SEQUENCE</scope>
    <source>
        <strain evidence="8">DUCC4014</strain>
    </source>
</reference>
<dbReference type="PANTHER" id="PTHR11802:SF113">
    <property type="entry name" value="SERINE CARBOXYPEPTIDASE CTSA-4.1"/>
    <property type="match status" value="1"/>
</dbReference>
<evidence type="ECO:0000256" key="7">
    <source>
        <dbReference type="RuleBase" id="RU361156"/>
    </source>
</evidence>
<gene>
    <name evidence="8" type="primary">CPY1_1</name>
    <name evidence="8" type="ORF">LOC62_06G008161</name>
</gene>
<organism evidence="8 9">
    <name type="scientific">Vanrija pseudolonga</name>
    <dbReference type="NCBI Taxonomy" id="143232"/>
    <lineage>
        <taxon>Eukaryota</taxon>
        <taxon>Fungi</taxon>
        <taxon>Dikarya</taxon>
        <taxon>Basidiomycota</taxon>
        <taxon>Agaricomycotina</taxon>
        <taxon>Tremellomycetes</taxon>
        <taxon>Trichosporonales</taxon>
        <taxon>Trichosporonaceae</taxon>
        <taxon>Vanrija</taxon>
    </lineage>
</organism>
<comment type="similarity">
    <text evidence="1 7">Belongs to the peptidase S10 family.</text>
</comment>
<dbReference type="RefSeq" id="XP_062630668.1">
    <property type="nucleotide sequence ID" value="XM_062774684.1"/>
</dbReference>
<dbReference type="Proteomes" id="UP000827549">
    <property type="component" value="Chromosome 6"/>
</dbReference>
<dbReference type="AlphaFoldDB" id="A0AAF1BL37"/>
<evidence type="ECO:0000256" key="2">
    <source>
        <dbReference type="ARBA" id="ARBA00022645"/>
    </source>
</evidence>
<evidence type="ECO:0000313" key="9">
    <source>
        <dbReference type="Proteomes" id="UP000827549"/>
    </source>
</evidence>
<dbReference type="EC" id="3.4.16.-" evidence="7"/>
<evidence type="ECO:0000256" key="3">
    <source>
        <dbReference type="ARBA" id="ARBA00022670"/>
    </source>
</evidence>
<dbReference type="EMBL" id="CP086719">
    <property type="protein sequence ID" value="WOO84642.1"/>
    <property type="molecule type" value="Genomic_DNA"/>
</dbReference>
<dbReference type="Pfam" id="PF00450">
    <property type="entry name" value="Peptidase_S10"/>
    <property type="match status" value="1"/>
</dbReference>
<keyword evidence="2 7" id="KW-0121">Carboxypeptidase</keyword>
<evidence type="ECO:0000256" key="1">
    <source>
        <dbReference type="ARBA" id="ARBA00009431"/>
    </source>
</evidence>
<dbReference type="GeneID" id="87811328"/>
<dbReference type="InterPro" id="IPR029058">
    <property type="entry name" value="AB_hydrolase_fold"/>
</dbReference>
<feature type="signal peptide" evidence="7">
    <location>
        <begin position="1"/>
        <end position="20"/>
    </location>
</feature>
<keyword evidence="5 7" id="KW-0378">Hydrolase</keyword>
<dbReference type="FunFam" id="3.40.50.1820:FF:000226">
    <property type="entry name" value="Carboxypeptidase"/>
    <property type="match status" value="1"/>
</dbReference>
<feature type="chain" id="PRO_5041769912" description="Carboxypeptidase" evidence="7">
    <location>
        <begin position="21"/>
        <end position="515"/>
    </location>
</feature>
<dbReference type="InterPro" id="IPR033124">
    <property type="entry name" value="Ser_caboxypep_his_AS"/>
</dbReference>
<evidence type="ECO:0000313" key="8">
    <source>
        <dbReference type="EMBL" id="WOO84642.1"/>
    </source>
</evidence>
<dbReference type="PROSITE" id="PS00560">
    <property type="entry name" value="CARBOXYPEPT_SER_HIS"/>
    <property type="match status" value="1"/>
</dbReference>
<dbReference type="InterPro" id="IPR018202">
    <property type="entry name" value="Ser_caboxypep_ser_AS"/>
</dbReference>
<dbReference type="InterPro" id="IPR001563">
    <property type="entry name" value="Peptidase_S10"/>
</dbReference>
<dbReference type="GO" id="GO:0000324">
    <property type="term" value="C:fungal-type vacuole"/>
    <property type="evidence" value="ECO:0007669"/>
    <property type="project" value="TreeGrafter"/>
</dbReference>
<dbReference type="SUPFAM" id="SSF53474">
    <property type="entry name" value="alpha/beta-Hydrolases"/>
    <property type="match status" value="1"/>
</dbReference>
<accession>A0AAF1BL37</accession>
<dbReference type="PRINTS" id="PR00724">
    <property type="entry name" value="CRBOXYPTASEC"/>
</dbReference>
<dbReference type="GO" id="GO:0006508">
    <property type="term" value="P:proteolysis"/>
    <property type="evidence" value="ECO:0007669"/>
    <property type="project" value="UniProtKB-KW"/>
</dbReference>
<evidence type="ECO:0000256" key="4">
    <source>
        <dbReference type="ARBA" id="ARBA00022729"/>
    </source>
</evidence>
<dbReference type="Gene3D" id="3.40.50.1820">
    <property type="entry name" value="alpha/beta hydrolase"/>
    <property type="match status" value="1"/>
</dbReference>
<proteinExistence type="inferred from homology"/>
<keyword evidence="9" id="KW-1185">Reference proteome</keyword>
<evidence type="ECO:0000256" key="6">
    <source>
        <dbReference type="ARBA" id="ARBA00023180"/>
    </source>
</evidence>
<protein>
    <recommendedName>
        <fullName evidence="7">Carboxypeptidase</fullName>
        <ecNumber evidence="7">3.4.16.-</ecNumber>
    </recommendedName>
</protein>
<dbReference type="Gene3D" id="1.10.287.410">
    <property type="match status" value="1"/>
</dbReference>
<sequence length="515" mass="56700">MRLAPLAVLLPALAAPAATAFRLPSPEVAFDLAHGLVDDVLQHAGSAATVLSPAADITLASVPADEHYTITSALHPNHKVRIKSTEGWCDPDVRSFSGYLDVGHGKELFFYFFESRSDPANDPVIMWINGGPGCSSSMGLLMELGPCSVKDDFKTVNDTKVNPHSWNNKANIFFLDEPINVGFSQAKHGQVVSTAEEAGVDVAAFISIFFDTFKEFKGREFHMAGESYGGRYLPIFASAVYDQNKELVKAGKEPINLQSVLIGNGITDWYATTLSYFPYQCTINGNMTETVQSISECVQMAEAVPKCAKMAKENCIDTHDPTNCGIAELFCSLSLGASFQRALKNPYDVTKSCSPEELADSLCYPETKKIKYYLDLPDVRARLGVDKAKGPFESCDWGVNYAFNAAQDNVGQTWLYVSELLERGVRVLNYAGTHDFICNHLAQEPWMAALEWYGKEGYNAAKFEDWVVDGVLAGSYKTYDNLTLLKVYGAGHMVPFDQPKHSAIFLDDWLTAVRK</sequence>
<keyword evidence="4 7" id="KW-0732">Signal</keyword>
<name>A0AAF1BL37_9TREE</name>
<keyword evidence="3 7" id="KW-0645">Protease</keyword>
<dbReference type="GO" id="GO:0004185">
    <property type="term" value="F:serine-type carboxypeptidase activity"/>
    <property type="evidence" value="ECO:0007669"/>
    <property type="project" value="UniProtKB-UniRule"/>
</dbReference>
<keyword evidence="6" id="KW-0325">Glycoprotein</keyword>
<dbReference type="PROSITE" id="PS00131">
    <property type="entry name" value="CARBOXYPEPT_SER_SER"/>
    <property type="match status" value="1"/>
</dbReference>
<evidence type="ECO:0000256" key="5">
    <source>
        <dbReference type="ARBA" id="ARBA00022801"/>
    </source>
</evidence>